<dbReference type="Proteomes" id="UP000009011">
    <property type="component" value="Chromosome"/>
</dbReference>
<dbReference type="InterPro" id="IPR006073">
    <property type="entry name" value="GTP-bd"/>
</dbReference>
<feature type="domain" description="EngA-type G" evidence="11">
    <location>
        <begin position="4"/>
        <end position="168"/>
    </location>
</feature>
<dbReference type="InterPro" id="IPR031166">
    <property type="entry name" value="G_ENGA"/>
</dbReference>
<evidence type="ECO:0000313" key="12">
    <source>
        <dbReference type="EMBL" id="AFN75125.1"/>
    </source>
</evidence>
<dbReference type="AlphaFoldDB" id="I6Z7I8"/>
<dbReference type="FunFam" id="3.30.300.20:FF:000004">
    <property type="entry name" value="GTPase Der"/>
    <property type="match status" value="1"/>
</dbReference>
<dbReference type="FunFam" id="3.40.50.300:FF:000057">
    <property type="entry name" value="GTPase Der"/>
    <property type="match status" value="1"/>
</dbReference>
<evidence type="ECO:0000256" key="8">
    <source>
        <dbReference type="HAMAP-Rule" id="MF_00195"/>
    </source>
</evidence>
<dbReference type="eggNOG" id="COG1160">
    <property type="taxonomic scope" value="Bacteria"/>
</dbReference>
<dbReference type="NCBIfam" id="TIGR00231">
    <property type="entry name" value="small_GTP"/>
    <property type="match status" value="2"/>
</dbReference>
<keyword evidence="13" id="KW-1185">Reference proteome</keyword>
<evidence type="ECO:0000256" key="3">
    <source>
        <dbReference type="ARBA" id="ARBA00022517"/>
    </source>
</evidence>
<evidence type="ECO:0000256" key="4">
    <source>
        <dbReference type="ARBA" id="ARBA00022737"/>
    </source>
</evidence>
<reference evidence="12 13" key="1">
    <citation type="journal article" date="2013" name="PLoS ONE">
        <title>Genomic analysis of Melioribacter roseus, facultatively anaerobic organotrophic bacterium representing a novel deep lineage within Bacteriodetes/Chlorobi group.</title>
        <authorList>
            <person name="Kadnikov V.V."/>
            <person name="Mardanov A.V."/>
            <person name="Podosokorskaya O.A."/>
            <person name="Gavrilov S.N."/>
            <person name="Kublanov I.V."/>
            <person name="Beletsky A.V."/>
            <person name="Bonch-Osmolovskaya E.A."/>
            <person name="Ravin N.V."/>
        </authorList>
    </citation>
    <scope>NUCLEOTIDE SEQUENCE [LARGE SCALE GENOMIC DNA]</scope>
    <source>
        <strain evidence="13">JCM 17771 / P3M-2</strain>
    </source>
</reference>
<accession>I6Z7I8</accession>
<dbReference type="SUPFAM" id="SSF52540">
    <property type="entry name" value="P-loop containing nucleoside triphosphate hydrolases"/>
    <property type="match status" value="2"/>
</dbReference>
<comment type="subunit">
    <text evidence="8">Associates with the 50S ribosomal subunit.</text>
</comment>
<name>I6Z7I8_MELRP</name>
<comment type="similarity">
    <text evidence="1 8 9 10">Belongs to the TRAFAC class TrmE-Era-EngA-EngB-Septin-like GTPase superfamily. EngA (Der) GTPase family.</text>
</comment>
<sequence>MNEPVIVIVGRPNVGKSTLFNRLTRSKTSIVDDAPGVTRDRIYGEAEWNGKKFRVIDTGGLVPNSQDLFEAAIKEQVEIAFQEADAIFFVVDGKSGLTPLDIEIAQNLRKFTKPNFLLVNKADSPELEIIKNDFYRLGIEKIYDISAINGRNLGDLLDDLIESLDFSNVTDKPDPRLRLSIIGKPNVGKSSLVNSLLGYDRSIVTDIPGTTRDSIDSVLKYYGQEIILVDTAGLRRKSKIKENVEFFSNVRTFKALWNSDVAVLLIDAQLGIENQDQRIIQEAVRRRKGLIIAINKWDLIAKDTNTAKVFEEAVRRELGTLDYVPVITISALTKQRIYKLIDLALKIHDERKKKIPTNQLNEILLPEIQKTPPPATPTGKEVKIKYITQVGDHYPIFLFFANEHKYVPEHYKRFLERLIRKHLGFEGVPMTISIKDK</sequence>
<dbReference type="PANTHER" id="PTHR43834:SF6">
    <property type="entry name" value="GTPASE DER"/>
    <property type="match status" value="1"/>
</dbReference>
<evidence type="ECO:0000256" key="1">
    <source>
        <dbReference type="ARBA" id="ARBA00008279"/>
    </source>
</evidence>
<keyword evidence="3 8" id="KW-0690">Ribosome biogenesis</keyword>
<dbReference type="GO" id="GO:0042254">
    <property type="term" value="P:ribosome biogenesis"/>
    <property type="evidence" value="ECO:0007669"/>
    <property type="project" value="UniProtKB-KW"/>
</dbReference>
<dbReference type="InterPro" id="IPR027417">
    <property type="entry name" value="P-loop_NTPase"/>
</dbReference>
<dbReference type="GO" id="GO:0043022">
    <property type="term" value="F:ribosome binding"/>
    <property type="evidence" value="ECO:0007669"/>
    <property type="project" value="TreeGrafter"/>
</dbReference>
<dbReference type="Pfam" id="PF01926">
    <property type="entry name" value="MMR_HSR1"/>
    <property type="match status" value="2"/>
</dbReference>
<dbReference type="Gene3D" id="3.30.300.20">
    <property type="match status" value="1"/>
</dbReference>
<evidence type="ECO:0000259" key="11">
    <source>
        <dbReference type="PROSITE" id="PS51712"/>
    </source>
</evidence>
<feature type="binding site" evidence="8">
    <location>
        <begin position="295"/>
        <end position="298"/>
    </location>
    <ligand>
        <name>GTP</name>
        <dbReference type="ChEBI" id="CHEBI:37565"/>
        <label>2</label>
    </ligand>
</feature>
<dbReference type="PRINTS" id="PR00326">
    <property type="entry name" value="GTP1OBG"/>
</dbReference>
<dbReference type="CDD" id="cd01895">
    <property type="entry name" value="EngA2"/>
    <property type="match status" value="1"/>
</dbReference>
<dbReference type="STRING" id="1191523.MROS_1893"/>
<dbReference type="RefSeq" id="WP_014856557.1">
    <property type="nucleotide sequence ID" value="NC_018178.1"/>
</dbReference>
<feature type="domain" description="EngA-type G" evidence="11">
    <location>
        <begin position="177"/>
        <end position="352"/>
    </location>
</feature>
<evidence type="ECO:0000256" key="2">
    <source>
        <dbReference type="ARBA" id="ARBA00020953"/>
    </source>
</evidence>
<evidence type="ECO:0000313" key="13">
    <source>
        <dbReference type="Proteomes" id="UP000009011"/>
    </source>
</evidence>
<organism evidence="12 13">
    <name type="scientific">Melioribacter roseus (strain DSM 23840 / JCM 17771 / VKM B-2668 / P3M-2)</name>
    <dbReference type="NCBI Taxonomy" id="1191523"/>
    <lineage>
        <taxon>Bacteria</taxon>
        <taxon>Pseudomonadati</taxon>
        <taxon>Ignavibacteriota</taxon>
        <taxon>Ignavibacteria</taxon>
        <taxon>Ignavibacteriales</taxon>
        <taxon>Melioribacteraceae</taxon>
        <taxon>Melioribacter</taxon>
    </lineage>
</organism>
<dbReference type="InterPro" id="IPR015946">
    <property type="entry name" value="KH_dom-like_a/b"/>
</dbReference>
<dbReference type="CDD" id="cd01894">
    <property type="entry name" value="EngA1"/>
    <property type="match status" value="1"/>
</dbReference>
<dbReference type="PANTHER" id="PTHR43834">
    <property type="entry name" value="GTPASE DER"/>
    <property type="match status" value="1"/>
</dbReference>
<dbReference type="EMBL" id="CP003557">
    <property type="protein sequence ID" value="AFN75125.1"/>
    <property type="molecule type" value="Genomic_DNA"/>
</dbReference>
<dbReference type="OrthoDB" id="9805918at2"/>
<evidence type="ECO:0000256" key="10">
    <source>
        <dbReference type="RuleBase" id="RU004481"/>
    </source>
</evidence>
<feature type="binding site" evidence="8">
    <location>
        <begin position="230"/>
        <end position="234"/>
    </location>
    <ligand>
        <name>GTP</name>
        <dbReference type="ChEBI" id="CHEBI:37565"/>
        <label>2</label>
    </ligand>
</feature>
<dbReference type="PIRSF" id="PIRSF006485">
    <property type="entry name" value="GTP-binding_EngA"/>
    <property type="match status" value="1"/>
</dbReference>
<dbReference type="HAMAP" id="MF_00195">
    <property type="entry name" value="GTPase_Der"/>
    <property type="match status" value="1"/>
</dbReference>
<feature type="binding site" evidence="8">
    <location>
        <begin position="183"/>
        <end position="190"/>
    </location>
    <ligand>
        <name>GTP</name>
        <dbReference type="ChEBI" id="CHEBI:37565"/>
        <label>2</label>
    </ligand>
</feature>
<feature type="binding site" evidence="8">
    <location>
        <begin position="10"/>
        <end position="17"/>
    </location>
    <ligand>
        <name>GTP</name>
        <dbReference type="ChEBI" id="CHEBI:37565"/>
        <label>1</label>
    </ligand>
</feature>
<evidence type="ECO:0000256" key="7">
    <source>
        <dbReference type="ARBA" id="ARBA00032345"/>
    </source>
</evidence>
<gene>
    <name evidence="8" type="primary">der</name>
    <name evidence="12" type="ordered locus">MROS_1893</name>
</gene>
<proteinExistence type="inferred from homology"/>
<dbReference type="GO" id="GO:0005525">
    <property type="term" value="F:GTP binding"/>
    <property type="evidence" value="ECO:0007669"/>
    <property type="project" value="UniProtKB-UniRule"/>
</dbReference>
<dbReference type="InterPro" id="IPR032859">
    <property type="entry name" value="KH_dom-like"/>
</dbReference>
<keyword evidence="4 10" id="KW-0677">Repeat</keyword>
<dbReference type="KEGG" id="mro:MROS_1893"/>
<feature type="binding site" evidence="8">
    <location>
        <begin position="57"/>
        <end position="61"/>
    </location>
    <ligand>
        <name>GTP</name>
        <dbReference type="ChEBI" id="CHEBI:37565"/>
        <label>1</label>
    </ligand>
</feature>
<dbReference type="Pfam" id="PF14714">
    <property type="entry name" value="KH_dom-like"/>
    <property type="match status" value="1"/>
</dbReference>
<evidence type="ECO:0000256" key="9">
    <source>
        <dbReference type="PROSITE-ProRule" id="PRU01049"/>
    </source>
</evidence>
<protein>
    <recommendedName>
        <fullName evidence="2 8">GTPase Der</fullName>
    </recommendedName>
    <alternativeName>
        <fullName evidence="7 8">GTP-binding protein EngA</fullName>
    </alternativeName>
</protein>
<dbReference type="InterPro" id="IPR005225">
    <property type="entry name" value="Small_GTP-bd"/>
</dbReference>
<dbReference type="InterPro" id="IPR016484">
    <property type="entry name" value="GTPase_Der"/>
</dbReference>
<dbReference type="PROSITE" id="PS51712">
    <property type="entry name" value="G_ENGA"/>
    <property type="match status" value="2"/>
</dbReference>
<comment type="function">
    <text evidence="8 10">GTPase that plays an essential role in the late steps of ribosome biogenesis.</text>
</comment>
<dbReference type="FunFam" id="3.40.50.300:FF:000040">
    <property type="entry name" value="GTPase Der"/>
    <property type="match status" value="1"/>
</dbReference>
<dbReference type="PATRIC" id="fig|1191523.3.peg.2005"/>
<keyword evidence="5 8" id="KW-0547">Nucleotide-binding</keyword>
<evidence type="ECO:0000256" key="5">
    <source>
        <dbReference type="ARBA" id="ARBA00022741"/>
    </source>
</evidence>
<dbReference type="Gene3D" id="3.40.50.300">
    <property type="entry name" value="P-loop containing nucleotide triphosphate hydrolases"/>
    <property type="match status" value="2"/>
</dbReference>
<evidence type="ECO:0000256" key="6">
    <source>
        <dbReference type="ARBA" id="ARBA00023134"/>
    </source>
</evidence>
<feature type="binding site" evidence="8">
    <location>
        <begin position="120"/>
        <end position="123"/>
    </location>
    <ligand>
        <name>GTP</name>
        <dbReference type="ChEBI" id="CHEBI:37565"/>
        <label>1</label>
    </ligand>
</feature>
<dbReference type="HOGENOM" id="CLU_016077_6_2_10"/>
<keyword evidence="6 8" id="KW-0342">GTP-binding</keyword>
<dbReference type="NCBIfam" id="TIGR03594">
    <property type="entry name" value="GTPase_EngA"/>
    <property type="match status" value="1"/>
</dbReference>